<dbReference type="EMBL" id="JACHMF010000001">
    <property type="protein sequence ID" value="MBB4693949.1"/>
    <property type="molecule type" value="Genomic_DNA"/>
</dbReference>
<keyword evidence="2" id="KW-1185">Reference proteome</keyword>
<evidence type="ECO:0000313" key="1">
    <source>
        <dbReference type="EMBL" id="MBB4693949.1"/>
    </source>
</evidence>
<name>A0A7W7CT93_9ACTN</name>
<sequence>MKSVRSPRVERGVSHSQGARVAVSLAPEKMCHPLWSCQLTKLNRGSANCLTAPNEKTKKPPVPGGVGGVEPACASYATGPHRACQET</sequence>
<proteinExistence type="predicted"/>
<organism evidence="1 2">
    <name type="scientific">Paractinoplanes abujensis</name>
    <dbReference type="NCBI Taxonomy" id="882441"/>
    <lineage>
        <taxon>Bacteria</taxon>
        <taxon>Bacillati</taxon>
        <taxon>Actinomycetota</taxon>
        <taxon>Actinomycetes</taxon>
        <taxon>Micromonosporales</taxon>
        <taxon>Micromonosporaceae</taxon>
        <taxon>Paractinoplanes</taxon>
    </lineage>
</organism>
<dbReference type="AlphaFoldDB" id="A0A7W7CT93"/>
<gene>
    <name evidence="1" type="ORF">BKA14_004097</name>
</gene>
<evidence type="ECO:0000313" key="2">
    <source>
        <dbReference type="Proteomes" id="UP000542742"/>
    </source>
</evidence>
<comment type="caution">
    <text evidence="1">The sequence shown here is derived from an EMBL/GenBank/DDBJ whole genome shotgun (WGS) entry which is preliminary data.</text>
</comment>
<reference evidence="1 2" key="1">
    <citation type="submission" date="2020-08" db="EMBL/GenBank/DDBJ databases">
        <title>Sequencing the genomes of 1000 actinobacteria strains.</title>
        <authorList>
            <person name="Klenk H.-P."/>
        </authorList>
    </citation>
    <scope>NUCLEOTIDE SEQUENCE [LARGE SCALE GENOMIC DNA]</scope>
    <source>
        <strain evidence="1 2">DSM 45518</strain>
    </source>
</reference>
<protein>
    <submittedName>
        <fullName evidence="1">Uncharacterized protein</fullName>
    </submittedName>
</protein>
<dbReference type="Proteomes" id="UP000542742">
    <property type="component" value="Unassembled WGS sequence"/>
</dbReference>
<accession>A0A7W7CT93</accession>